<feature type="compositionally biased region" description="Basic residues" evidence="9">
    <location>
        <begin position="23"/>
        <end position="32"/>
    </location>
</feature>
<evidence type="ECO:0000313" key="11">
    <source>
        <dbReference type="Proteomes" id="UP000178720"/>
    </source>
</evidence>
<dbReference type="GO" id="GO:0005840">
    <property type="term" value="C:ribosome"/>
    <property type="evidence" value="ECO:0007669"/>
    <property type="project" value="UniProtKB-KW"/>
</dbReference>
<comment type="function">
    <text evidence="7 8">Binds directly to 23S ribosomal RNA and is necessary for the in vitro assembly process of the 50S ribosomal subunit. It is not involved in the protein synthesizing functions of that subunit.</text>
</comment>
<dbReference type="PRINTS" id="PR00062">
    <property type="entry name" value="RIBOSOMALL20"/>
</dbReference>
<evidence type="ECO:0000256" key="6">
    <source>
        <dbReference type="ARBA" id="ARBA00035172"/>
    </source>
</evidence>
<organism evidence="10 11">
    <name type="scientific">Candidatus Adlerbacteria bacterium RIFCSPHIGHO2_02_FULL_54_18</name>
    <dbReference type="NCBI Taxonomy" id="1797241"/>
    <lineage>
        <taxon>Bacteria</taxon>
        <taxon>Candidatus Adleribacteriota</taxon>
    </lineage>
</organism>
<dbReference type="GO" id="GO:0019843">
    <property type="term" value="F:rRNA binding"/>
    <property type="evidence" value="ECO:0007669"/>
    <property type="project" value="UniProtKB-UniRule"/>
</dbReference>
<evidence type="ECO:0000256" key="3">
    <source>
        <dbReference type="ARBA" id="ARBA00022884"/>
    </source>
</evidence>
<evidence type="ECO:0000256" key="4">
    <source>
        <dbReference type="ARBA" id="ARBA00022980"/>
    </source>
</evidence>
<accession>A0A1F4Y258</accession>
<dbReference type="NCBIfam" id="TIGR01032">
    <property type="entry name" value="rplT_bact"/>
    <property type="match status" value="1"/>
</dbReference>
<keyword evidence="4 7" id="KW-0689">Ribosomal protein</keyword>
<protein>
    <recommendedName>
        <fullName evidence="6 7">Large ribosomal subunit protein bL20</fullName>
    </recommendedName>
</protein>
<dbReference type="CDD" id="cd07026">
    <property type="entry name" value="Ribosomal_L20"/>
    <property type="match status" value="1"/>
</dbReference>
<dbReference type="HAMAP" id="MF_00382">
    <property type="entry name" value="Ribosomal_bL20"/>
    <property type="match status" value="1"/>
</dbReference>
<evidence type="ECO:0000256" key="9">
    <source>
        <dbReference type="SAM" id="MobiDB-lite"/>
    </source>
</evidence>
<sequence length="121" mass="13659">MARVKGGKTSNKRRKNILAQTKGYRHARSTKKRAAKEAIFHAGKYAFAHRRDKKNDFRRLWNVRINAALRQLDEKASYSKFIGVANKKGVALNSKMLATLAQERPGVFARIVSHLSAPAKI</sequence>
<dbReference type="SUPFAM" id="SSF74731">
    <property type="entry name" value="Ribosomal protein L20"/>
    <property type="match status" value="1"/>
</dbReference>
<reference evidence="10 11" key="1">
    <citation type="journal article" date="2016" name="Nat. Commun.">
        <title>Thousands of microbial genomes shed light on interconnected biogeochemical processes in an aquifer system.</title>
        <authorList>
            <person name="Anantharaman K."/>
            <person name="Brown C.T."/>
            <person name="Hug L.A."/>
            <person name="Sharon I."/>
            <person name="Castelle C.J."/>
            <person name="Probst A.J."/>
            <person name="Thomas B.C."/>
            <person name="Singh A."/>
            <person name="Wilkins M.J."/>
            <person name="Karaoz U."/>
            <person name="Brodie E.L."/>
            <person name="Williams K.H."/>
            <person name="Hubbard S.S."/>
            <person name="Banfield J.F."/>
        </authorList>
    </citation>
    <scope>NUCLEOTIDE SEQUENCE [LARGE SCALE GENOMIC DNA]</scope>
</reference>
<keyword evidence="3 7" id="KW-0694">RNA-binding</keyword>
<dbReference type="Pfam" id="PF00453">
    <property type="entry name" value="Ribosomal_L20"/>
    <property type="match status" value="1"/>
</dbReference>
<keyword evidence="2 7" id="KW-0699">rRNA-binding</keyword>
<feature type="region of interest" description="Disordered" evidence="9">
    <location>
        <begin position="1"/>
        <end position="32"/>
    </location>
</feature>
<dbReference type="AlphaFoldDB" id="A0A1F4Y258"/>
<gene>
    <name evidence="7" type="primary">rplT</name>
    <name evidence="10" type="ORF">A3D70_00055</name>
</gene>
<evidence type="ECO:0000313" key="10">
    <source>
        <dbReference type="EMBL" id="OGC87876.1"/>
    </source>
</evidence>
<dbReference type="GO" id="GO:0000027">
    <property type="term" value="P:ribosomal large subunit assembly"/>
    <property type="evidence" value="ECO:0007669"/>
    <property type="project" value="UniProtKB-UniRule"/>
</dbReference>
<dbReference type="EMBL" id="MEWV01000021">
    <property type="protein sequence ID" value="OGC87876.1"/>
    <property type="molecule type" value="Genomic_DNA"/>
</dbReference>
<keyword evidence="5 7" id="KW-0687">Ribonucleoprotein</keyword>
<dbReference type="GO" id="GO:0006412">
    <property type="term" value="P:translation"/>
    <property type="evidence" value="ECO:0007669"/>
    <property type="project" value="InterPro"/>
</dbReference>
<name>A0A1F4Y258_9BACT</name>
<proteinExistence type="inferred from homology"/>
<evidence type="ECO:0000256" key="5">
    <source>
        <dbReference type="ARBA" id="ARBA00023274"/>
    </source>
</evidence>
<dbReference type="InterPro" id="IPR035566">
    <property type="entry name" value="Ribosomal_protein_bL20_C"/>
</dbReference>
<dbReference type="GO" id="GO:0003735">
    <property type="term" value="F:structural constituent of ribosome"/>
    <property type="evidence" value="ECO:0007669"/>
    <property type="project" value="InterPro"/>
</dbReference>
<comment type="caution">
    <text evidence="10">The sequence shown here is derived from an EMBL/GenBank/DDBJ whole genome shotgun (WGS) entry which is preliminary data.</text>
</comment>
<dbReference type="GO" id="GO:1990904">
    <property type="term" value="C:ribonucleoprotein complex"/>
    <property type="evidence" value="ECO:0007669"/>
    <property type="project" value="UniProtKB-KW"/>
</dbReference>
<dbReference type="PROSITE" id="PS00937">
    <property type="entry name" value="RIBOSOMAL_L20"/>
    <property type="match status" value="1"/>
</dbReference>
<evidence type="ECO:0000256" key="2">
    <source>
        <dbReference type="ARBA" id="ARBA00022730"/>
    </source>
</evidence>
<dbReference type="Gene3D" id="1.10.1900.20">
    <property type="entry name" value="Ribosomal protein L20"/>
    <property type="match status" value="1"/>
</dbReference>
<dbReference type="InterPro" id="IPR049946">
    <property type="entry name" value="RIBOSOMAL_L20_CS"/>
</dbReference>
<evidence type="ECO:0000256" key="1">
    <source>
        <dbReference type="ARBA" id="ARBA00007698"/>
    </source>
</evidence>
<evidence type="ECO:0000256" key="7">
    <source>
        <dbReference type="HAMAP-Rule" id="MF_00382"/>
    </source>
</evidence>
<comment type="similarity">
    <text evidence="1 7 8">Belongs to the bacterial ribosomal protein bL20 family.</text>
</comment>
<dbReference type="Gene3D" id="6.10.160.10">
    <property type="match status" value="1"/>
</dbReference>
<evidence type="ECO:0000256" key="8">
    <source>
        <dbReference type="RuleBase" id="RU000560"/>
    </source>
</evidence>
<dbReference type="PANTHER" id="PTHR10986">
    <property type="entry name" value="39S RIBOSOMAL PROTEIN L20"/>
    <property type="match status" value="1"/>
</dbReference>
<dbReference type="InterPro" id="IPR005813">
    <property type="entry name" value="Ribosomal_bL20"/>
</dbReference>
<dbReference type="Proteomes" id="UP000178720">
    <property type="component" value="Unassembled WGS sequence"/>
</dbReference>